<gene>
    <name evidence="2" type="ORF">SAMN04488000_106339</name>
</gene>
<feature type="domain" description="HTH marR-type" evidence="1">
    <location>
        <begin position="22"/>
        <end position="158"/>
    </location>
</feature>
<evidence type="ECO:0000313" key="2">
    <source>
        <dbReference type="EMBL" id="SER16459.1"/>
    </source>
</evidence>
<proteinExistence type="predicted"/>
<dbReference type="SUPFAM" id="SSF46785">
    <property type="entry name" value="Winged helix' DNA-binding domain"/>
    <property type="match status" value="1"/>
</dbReference>
<organism evidence="2 3">
    <name type="scientific">Lentzea albida</name>
    <dbReference type="NCBI Taxonomy" id="65499"/>
    <lineage>
        <taxon>Bacteria</taxon>
        <taxon>Bacillati</taxon>
        <taxon>Actinomycetota</taxon>
        <taxon>Actinomycetes</taxon>
        <taxon>Pseudonocardiales</taxon>
        <taxon>Pseudonocardiaceae</taxon>
        <taxon>Lentzea</taxon>
    </lineage>
</organism>
<dbReference type="Pfam" id="PF01047">
    <property type="entry name" value="MarR"/>
    <property type="match status" value="1"/>
</dbReference>
<dbReference type="OrthoDB" id="5432081at2"/>
<dbReference type="AlphaFoldDB" id="A0A1H9LYQ8"/>
<dbReference type="Gene3D" id="1.10.10.10">
    <property type="entry name" value="Winged helix-like DNA-binding domain superfamily/Winged helix DNA-binding domain"/>
    <property type="match status" value="1"/>
</dbReference>
<dbReference type="STRING" id="65499.SAMN04488000_106339"/>
<name>A0A1H9LYQ8_9PSEU</name>
<dbReference type="InterPro" id="IPR036388">
    <property type="entry name" value="WH-like_DNA-bd_sf"/>
</dbReference>
<dbReference type="InterPro" id="IPR000835">
    <property type="entry name" value="HTH_MarR-typ"/>
</dbReference>
<accession>A0A1H9LYQ8</accession>
<dbReference type="GO" id="GO:0003700">
    <property type="term" value="F:DNA-binding transcription factor activity"/>
    <property type="evidence" value="ECO:0007669"/>
    <property type="project" value="InterPro"/>
</dbReference>
<reference evidence="3" key="1">
    <citation type="submission" date="2016-10" db="EMBL/GenBank/DDBJ databases">
        <authorList>
            <person name="Varghese N."/>
            <person name="Submissions S."/>
        </authorList>
    </citation>
    <scope>NUCLEOTIDE SEQUENCE [LARGE SCALE GENOMIC DNA]</scope>
    <source>
        <strain evidence="3">DSM 44437</strain>
    </source>
</reference>
<sequence length="160" mass="17686">MAHTSSGIDGTAQDRGTLTLEEQAMWRALGRVVQRLPRQLDDAMMRSTGLTMTEFSVLHVLYEAQDQTLRMSDLATSTGLSISRVSRVALAMEGRGWCERRRDEEDGRSALASLTPAGVTEVQRAKAHYSDIARQHVLDRVPRESLHVLAEALTAIASRP</sequence>
<dbReference type="SMART" id="SM00347">
    <property type="entry name" value="HTH_MARR"/>
    <property type="match status" value="1"/>
</dbReference>
<dbReference type="GO" id="GO:0006950">
    <property type="term" value="P:response to stress"/>
    <property type="evidence" value="ECO:0007669"/>
    <property type="project" value="TreeGrafter"/>
</dbReference>
<dbReference type="InterPro" id="IPR039422">
    <property type="entry name" value="MarR/SlyA-like"/>
</dbReference>
<dbReference type="InterPro" id="IPR036390">
    <property type="entry name" value="WH_DNA-bd_sf"/>
</dbReference>
<dbReference type="PROSITE" id="PS50995">
    <property type="entry name" value="HTH_MARR_2"/>
    <property type="match status" value="1"/>
</dbReference>
<keyword evidence="3" id="KW-1185">Reference proteome</keyword>
<evidence type="ECO:0000259" key="1">
    <source>
        <dbReference type="PROSITE" id="PS50995"/>
    </source>
</evidence>
<dbReference type="PANTHER" id="PTHR33164">
    <property type="entry name" value="TRANSCRIPTIONAL REGULATOR, MARR FAMILY"/>
    <property type="match status" value="1"/>
</dbReference>
<dbReference type="PANTHER" id="PTHR33164:SF99">
    <property type="entry name" value="MARR FAMILY REGULATORY PROTEIN"/>
    <property type="match status" value="1"/>
</dbReference>
<evidence type="ECO:0000313" key="3">
    <source>
        <dbReference type="Proteomes" id="UP000199503"/>
    </source>
</evidence>
<dbReference type="RefSeq" id="WP_089917499.1">
    <property type="nucleotide sequence ID" value="NZ_FOFV01000006.1"/>
</dbReference>
<dbReference type="EMBL" id="FOFV01000006">
    <property type="protein sequence ID" value="SER16459.1"/>
    <property type="molecule type" value="Genomic_DNA"/>
</dbReference>
<protein>
    <submittedName>
        <fullName evidence="2">Transcriptional regulator, MarR family</fullName>
    </submittedName>
</protein>
<dbReference type="Proteomes" id="UP000199503">
    <property type="component" value="Unassembled WGS sequence"/>
</dbReference>